<evidence type="ECO:0000313" key="2">
    <source>
        <dbReference type="Proteomes" id="UP000886812"/>
    </source>
</evidence>
<evidence type="ECO:0000313" key="1">
    <source>
        <dbReference type="EMBL" id="HIV04334.1"/>
    </source>
</evidence>
<gene>
    <name evidence="1" type="ORF">IAC75_04185</name>
</gene>
<name>A0A9D1NJK8_9BACT</name>
<dbReference type="Proteomes" id="UP000886812">
    <property type="component" value="Unassembled WGS sequence"/>
</dbReference>
<comment type="caution">
    <text evidence="1">The sequence shown here is derived from an EMBL/GenBank/DDBJ whole genome shotgun (WGS) entry which is preliminary data.</text>
</comment>
<proteinExistence type="predicted"/>
<dbReference type="EMBL" id="DVOG01000112">
    <property type="protein sequence ID" value="HIV04334.1"/>
    <property type="molecule type" value="Genomic_DNA"/>
</dbReference>
<dbReference type="AlphaFoldDB" id="A0A9D1NJK8"/>
<reference evidence="1" key="1">
    <citation type="submission" date="2020-10" db="EMBL/GenBank/DDBJ databases">
        <authorList>
            <person name="Gilroy R."/>
        </authorList>
    </citation>
    <scope>NUCLEOTIDE SEQUENCE</scope>
    <source>
        <strain evidence="1">10669</strain>
    </source>
</reference>
<organism evidence="1 2">
    <name type="scientific">Candidatus Spyradosoma merdigallinarum</name>
    <dbReference type="NCBI Taxonomy" id="2840950"/>
    <lineage>
        <taxon>Bacteria</taxon>
        <taxon>Pseudomonadati</taxon>
        <taxon>Verrucomicrobiota</taxon>
        <taxon>Opitutia</taxon>
        <taxon>Opitutia incertae sedis</taxon>
        <taxon>Candidatus Spyradosoma</taxon>
    </lineage>
</organism>
<sequence length="172" mass="18157">MAFPQHSDGAFSALRVEWINCLSGVRGSVGTFPAEMSGFGVSFRIGASGGAEIVPDFRADAVFLNEELLLGAAPLEAGVPAFLRTRARLLACCVPRGSDDDWAVLYRFPLWTLFEPETFEAIETVRAPAEIPAALKRNGVSAEDCLASPYGLPACVPLASVYGMLCGNASAA</sequence>
<accession>A0A9D1NJK8</accession>
<protein>
    <submittedName>
        <fullName evidence="1">Uncharacterized protein</fullName>
    </submittedName>
</protein>
<reference evidence="1" key="2">
    <citation type="journal article" date="2021" name="PeerJ">
        <title>Extensive microbial diversity within the chicken gut microbiome revealed by metagenomics and culture.</title>
        <authorList>
            <person name="Gilroy R."/>
            <person name="Ravi A."/>
            <person name="Getino M."/>
            <person name="Pursley I."/>
            <person name="Horton D.L."/>
            <person name="Alikhan N.F."/>
            <person name="Baker D."/>
            <person name="Gharbi K."/>
            <person name="Hall N."/>
            <person name="Watson M."/>
            <person name="Adriaenssens E.M."/>
            <person name="Foster-Nyarko E."/>
            <person name="Jarju S."/>
            <person name="Secka A."/>
            <person name="Antonio M."/>
            <person name="Oren A."/>
            <person name="Chaudhuri R.R."/>
            <person name="La Ragione R."/>
            <person name="Hildebrand F."/>
            <person name="Pallen M.J."/>
        </authorList>
    </citation>
    <scope>NUCLEOTIDE SEQUENCE</scope>
    <source>
        <strain evidence="1">10669</strain>
    </source>
</reference>